<organism evidence="3">
    <name type="scientific">Brachypodium distachyon</name>
    <name type="common">Purple false brome</name>
    <name type="synonym">Trachynia distachya</name>
    <dbReference type="NCBI Taxonomy" id="15368"/>
    <lineage>
        <taxon>Eukaryota</taxon>
        <taxon>Viridiplantae</taxon>
        <taxon>Streptophyta</taxon>
        <taxon>Embryophyta</taxon>
        <taxon>Tracheophyta</taxon>
        <taxon>Spermatophyta</taxon>
        <taxon>Magnoliopsida</taxon>
        <taxon>Liliopsida</taxon>
        <taxon>Poales</taxon>
        <taxon>Poaceae</taxon>
        <taxon>BOP clade</taxon>
        <taxon>Pooideae</taxon>
        <taxon>Stipodae</taxon>
        <taxon>Brachypodieae</taxon>
        <taxon>Brachypodium</taxon>
    </lineage>
</organism>
<dbReference type="GeneID" id="104582684"/>
<dbReference type="PANTHER" id="PTHR47482">
    <property type="entry name" value="OS11G0632001 PROTEIN"/>
    <property type="match status" value="1"/>
</dbReference>
<feature type="compositionally biased region" description="Basic and acidic residues" evidence="1">
    <location>
        <begin position="66"/>
        <end position="76"/>
    </location>
</feature>
<name>A0A2K2DAU5_BRADI</name>
<evidence type="ECO:0000313" key="5">
    <source>
        <dbReference type="Proteomes" id="UP000008810"/>
    </source>
</evidence>
<dbReference type="Gramene" id="PNT71400">
    <property type="protein sequence ID" value="PNT71400"/>
    <property type="gene ID" value="BRADI_2g27040v3"/>
</dbReference>
<evidence type="ECO:0000313" key="3">
    <source>
        <dbReference type="EMBL" id="PNT71400.1"/>
    </source>
</evidence>
<dbReference type="EMBL" id="CM000881">
    <property type="protein sequence ID" value="PNT71400.1"/>
    <property type="molecule type" value="Genomic_DNA"/>
</dbReference>
<proteinExistence type="predicted"/>
<keyword evidence="5" id="KW-1185">Reference proteome</keyword>
<reference evidence="3 4" key="1">
    <citation type="journal article" date="2010" name="Nature">
        <title>Genome sequencing and analysis of the model grass Brachypodium distachyon.</title>
        <authorList>
            <consortium name="International Brachypodium Initiative"/>
        </authorList>
    </citation>
    <scope>NUCLEOTIDE SEQUENCE [LARGE SCALE GENOMIC DNA]</scope>
    <source>
        <strain evidence="3">Bd21</strain>
        <strain evidence="4">cv. Bd21</strain>
    </source>
</reference>
<reference evidence="3" key="2">
    <citation type="submission" date="2017-06" db="EMBL/GenBank/DDBJ databases">
        <title>WGS assembly of Brachypodium distachyon.</title>
        <authorList>
            <consortium name="The International Brachypodium Initiative"/>
            <person name="Lucas S."/>
            <person name="Harmon-Smith M."/>
            <person name="Lail K."/>
            <person name="Tice H."/>
            <person name="Grimwood J."/>
            <person name="Bruce D."/>
            <person name="Barry K."/>
            <person name="Shu S."/>
            <person name="Lindquist E."/>
            <person name="Wang M."/>
            <person name="Pitluck S."/>
            <person name="Vogel J.P."/>
            <person name="Garvin D.F."/>
            <person name="Mockler T.C."/>
            <person name="Schmutz J."/>
            <person name="Rokhsar D."/>
            <person name="Bevan M.W."/>
        </authorList>
    </citation>
    <scope>NUCLEOTIDE SEQUENCE</scope>
    <source>
        <strain evidence="3">Bd21</strain>
    </source>
</reference>
<dbReference type="Pfam" id="PF03101">
    <property type="entry name" value="FAR1"/>
    <property type="match status" value="1"/>
</dbReference>
<dbReference type="RefSeq" id="XP_010231466.1">
    <property type="nucleotide sequence ID" value="XM_010233164.3"/>
</dbReference>
<gene>
    <name evidence="4" type="primary">LOC104582684</name>
    <name evidence="3" type="ORF">BRADI_2g27040v3</name>
</gene>
<sequence>MSVEAAASVLRSFPARYESLENTSNGAVESVCTVEESVLGTRVDAERDWVSDGREEARGVQNGVLETRHVDGRDEAEVPGWTQRASIGNAPEERKPNPNKQSALELSIRGYAERRSGVVVAPAVGTTFDSLQEAYDFYNLYSWEIGFGVRYAKSRLNVHRKKCMQEIVCSCSGKPLKENMRSARTGCTALIRLLRSADNGWYVCEHREERNHPLSNTCGEKLHWQSHRHIDPYTKELVRHLRENNVSLGKVYSIIGSFFGSLENVPFTKRSLKTLCGKISREQSDNDAGKIGHPVLSFSPSCHTAAAAASPPAPLPISEASSAAAAAMAFEKIKVANPIVEMDSQIPLPLLRQIDLSRGHGAVRLSI</sequence>
<protein>
    <recommendedName>
        <fullName evidence="2">FAR1 domain-containing protein</fullName>
    </recommendedName>
</protein>
<dbReference type="OrthoDB" id="681107at2759"/>
<accession>A0A2K2DAU5</accession>
<evidence type="ECO:0000259" key="2">
    <source>
        <dbReference type="Pfam" id="PF03101"/>
    </source>
</evidence>
<dbReference type="PANTHER" id="PTHR47482:SF5">
    <property type="entry name" value="FAR1 DOMAIN-CONTAINING PROTEIN"/>
    <property type="match status" value="1"/>
</dbReference>
<feature type="region of interest" description="Disordered" evidence="1">
    <location>
        <begin position="66"/>
        <end position="101"/>
    </location>
</feature>
<dbReference type="InterPro" id="IPR004330">
    <property type="entry name" value="FAR1_DNA_bnd_dom"/>
</dbReference>
<reference evidence="4" key="3">
    <citation type="submission" date="2018-08" db="UniProtKB">
        <authorList>
            <consortium name="EnsemblPlants"/>
        </authorList>
    </citation>
    <scope>IDENTIFICATION</scope>
    <source>
        <strain evidence="4">cv. Bd21</strain>
    </source>
</reference>
<dbReference type="ExpressionAtlas" id="A0A2K2DAU5">
    <property type="expression patterns" value="baseline"/>
</dbReference>
<evidence type="ECO:0000256" key="1">
    <source>
        <dbReference type="SAM" id="MobiDB-lite"/>
    </source>
</evidence>
<dbReference type="EnsemblPlants" id="PNT71400">
    <property type="protein sequence ID" value="PNT71400"/>
    <property type="gene ID" value="BRADI_2g27040v3"/>
</dbReference>
<dbReference type="Proteomes" id="UP000008810">
    <property type="component" value="Chromosome 2"/>
</dbReference>
<feature type="domain" description="FAR1" evidence="2">
    <location>
        <begin position="136"/>
        <end position="215"/>
    </location>
</feature>
<dbReference type="KEGG" id="bdi:104582684"/>
<evidence type="ECO:0000313" key="4">
    <source>
        <dbReference type="EnsemblPlants" id="PNT71400"/>
    </source>
</evidence>
<dbReference type="AlphaFoldDB" id="A0A2K2DAU5"/>